<dbReference type="AlphaFoldDB" id="A0A5C8Z2V4"/>
<name>A0A5C8Z2V4_9ACTN</name>
<dbReference type="Proteomes" id="UP000321234">
    <property type="component" value="Unassembled WGS sequence"/>
</dbReference>
<feature type="transmembrane region" description="Helical" evidence="1">
    <location>
        <begin position="131"/>
        <end position="150"/>
    </location>
</feature>
<dbReference type="RefSeq" id="WP_147928553.1">
    <property type="nucleotide sequence ID" value="NZ_VKAC01000021.1"/>
</dbReference>
<accession>A0A5C8Z2V4</accession>
<organism evidence="2 3">
    <name type="scientific">Quadrisphaera setariae</name>
    <dbReference type="NCBI Taxonomy" id="2593304"/>
    <lineage>
        <taxon>Bacteria</taxon>
        <taxon>Bacillati</taxon>
        <taxon>Actinomycetota</taxon>
        <taxon>Actinomycetes</taxon>
        <taxon>Kineosporiales</taxon>
        <taxon>Kineosporiaceae</taxon>
        <taxon>Quadrisphaera</taxon>
    </lineage>
</organism>
<comment type="caution">
    <text evidence="2">The sequence shown here is derived from an EMBL/GenBank/DDBJ whole genome shotgun (WGS) entry which is preliminary data.</text>
</comment>
<keyword evidence="1" id="KW-0472">Membrane</keyword>
<dbReference type="EMBL" id="VKAC01000021">
    <property type="protein sequence ID" value="TXR51578.1"/>
    <property type="molecule type" value="Genomic_DNA"/>
</dbReference>
<reference evidence="2 3" key="1">
    <citation type="submission" date="2019-07" db="EMBL/GenBank/DDBJ databases">
        <title>Quadrisphaera sp. strain DD2A genome sequencing and assembly.</title>
        <authorList>
            <person name="Kim I."/>
        </authorList>
    </citation>
    <scope>NUCLEOTIDE SEQUENCE [LARGE SCALE GENOMIC DNA]</scope>
    <source>
        <strain evidence="2 3">DD2A</strain>
    </source>
</reference>
<keyword evidence="1" id="KW-0812">Transmembrane</keyword>
<evidence type="ECO:0000313" key="3">
    <source>
        <dbReference type="Proteomes" id="UP000321234"/>
    </source>
</evidence>
<protein>
    <submittedName>
        <fullName evidence="2">Uncharacterized protein</fullName>
    </submittedName>
</protein>
<gene>
    <name evidence="2" type="ORF">FMM08_22275</name>
</gene>
<evidence type="ECO:0000256" key="1">
    <source>
        <dbReference type="SAM" id="Phobius"/>
    </source>
</evidence>
<feature type="transmembrane region" description="Helical" evidence="1">
    <location>
        <begin position="105"/>
        <end position="125"/>
    </location>
</feature>
<evidence type="ECO:0000313" key="2">
    <source>
        <dbReference type="EMBL" id="TXR51578.1"/>
    </source>
</evidence>
<proteinExistence type="predicted"/>
<keyword evidence="1" id="KW-1133">Transmembrane helix</keyword>
<keyword evidence="3" id="KW-1185">Reference proteome</keyword>
<sequence length="178" mass="19343">MLEVVQITCVVVLAGAVGNPDQSWGAIFWVVFLPLVIACTVVRTRSEARRDREGWLDLARLERASPQELDAAERVVRAGAAPGSAGEAVLALRWSATAERTHGRLVATWVLAAGLVVAVGLQPLIGGWWSPSWVSSWVTAGVTVVVALVVQRRWRRGLRRRQEQLRALLAQPAKSSPP</sequence>
<feature type="transmembrane region" description="Helical" evidence="1">
    <location>
        <begin position="26"/>
        <end position="42"/>
    </location>
</feature>